<dbReference type="EMBL" id="CAXHTA020000008">
    <property type="protein sequence ID" value="CAL5223059.1"/>
    <property type="molecule type" value="Genomic_DNA"/>
</dbReference>
<comment type="subcellular location">
    <subcellularLocation>
        <location evidence="1">Endoplasmic reticulum membrane</location>
        <topology evidence="1">Single-pass type I membrane protein</topology>
    </subcellularLocation>
</comment>
<gene>
    <name evidence="11" type="primary">g5516</name>
    <name evidence="11" type="ORF">VP750_LOCUS4718</name>
</gene>
<dbReference type="InterPro" id="IPR039155">
    <property type="entry name" value="MLEC"/>
</dbReference>
<comment type="similarity">
    <text evidence="2">Belongs to the malectin family.</text>
</comment>
<evidence type="ECO:0000313" key="12">
    <source>
        <dbReference type="Proteomes" id="UP001497392"/>
    </source>
</evidence>
<keyword evidence="12" id="KW-1185">Reference proteome</keyword>
<dbReference type="Proteomes" id="UP001497392">
    <property type="component" value="Unassembled WGS sequence"/>
</dbReference>
<organism evidence="11 12">
    <name type="scientific">Coccomyxa viridis</name>
    <dbReference type="NCBI Taxonomy" id="1274662"/>
    <lineage>
        <taxon>Eukaryota</taxon>
        <taxon>Viridiplantae</taxon>
        <taxon>Chlorophyta</taxon>
        <taxon>core chlorophytes</taxon>
        <taxon>Trebouxiophyceae</taxon>
        <taxon>Trebouxiophyceae incertae sedis</taxon>
        <taxon>Coccomyxaceae</taxon>
        <taxon>Coccomyxa</taxon>
    </lineage>
</organism>
<evidence type="ECO:0000256" key="7">
    <source>
        <dbReference type="ARBA" id="ARBA00023136"/>
    </source>
</evidence>
<name>A0ABP1FT15_9CHLO</name>
<evidence type="ECO:0000256" key="3">
    <source>
        <dbReference type="ARBA" id="ARBA00022692"/>
    </source>
</evidence>
<proteinExistence type="inferred from homology"/>
<keyword evidence="4" id="KW-0732">Signal</keyword>
<evidence type="ECO:0000256" key="9">
    <source>
        <dbReference type="ARBA" id="ARBA00023277"/>
    </source>
</evidence>
<comment type="caution">
    <text evidence="11">The sequence shown here is derived from an EMBL/GenBank/DDBJ whole genome shotgun (WGS) entry which is preliminary data.</text>
</comment>
<dbReference type="Gene3D" id="2.60.120.430">
    <property type="entry name" value="Galactose-binding lectin"/>
    <property type="match status" value="2"/>
</dbReference>
<dbReference type="InterPro" id="IPR021720">
    <property type="entry name" value="Malectin_dom"/>
</dbReference>
<evidence type="ECO:0000259" key="10">
    <source>
        <dbReference type="Pfam" id="PF11721"/>
    </source>
</evidence>
<evidence type="ECO:0000256" key="6">
    <source>
        <dbReference type="ARBA" id="ARBA00022989"/>
    </source>
</evidence>
<keyword evidence="5" id="KW-0256">Endoplasmic reticulum</keyword>
<protein>
    <submittedName>
        <fullName evidence="11">G5516 protein</fullName>
    </submittedName>
</protein>
<evidence type="ECO:0000256" key="4">
    <source>
        <dbReference type="ARBA" id="ARBA00022729"/>
    </source>
</evidence>
<keyword evidence="3" id="KW-0812">Transmembrane</keyword>
<keyword evidence="8" id="KW-0325">Glycoprotein</keyword>
<evidence type="ECO:0000256" key="1">
    <source>
        <dbReference type="ARBA" id="ARBA00004115"/>
    </source>
</evidence>
<keyword evidence="7" id="KW-0472">Membrane</keyword>
<evidence type="ECO:0000313" key="11">
    <source>
        <dbReference type="EMBL" id="CAL5223059.1"/>
    </source>
</evidence>
<feature type="domain" description="Malectin" evidence="10">
    <location>
        <begin position="213"/>
        <end position="342"/>
    </location>
</feature>
<evidence type="ECO:0000256" key="5">
    <source>
        <dbReference type="ARBA" id="ARBA00022824"/>
    </source>
</evidence>
<evidence type="ECO:0000256" key="2">
    <source>
        <dbReference type="ARBA" id="ARBA00009141"/>
    </source>
</evidence>
<keyword evidence="9" id="KW-0119">Carbohydrate metabolism</keyword>
<evidence type="ECO:0000256" key="8">
    <source>
        <dbReference type="ARBA" id="ARBA00023180"/>
    </source>
</evidence>
<reference evidence="11 12" key="1">
    <citation type="submission" date="2024-06" db="EMBL/GenBank/DDBJ databases">
        <authorList>
            <person name="Kraege A."/>
            <person name="Thomma B."/>
        </authorList>
    </citation>
    <scope>NUCLEOTIDE SEQUENCE [LARGE SCALE GENOMIC DNA]</scope>
</reference>
<sequence>MTDGHLPAGVVFQVDSGNLFSAFQDSSGLLWQADFNFLGGNTEGTGHAISNTSQADGDAPMYATNRVGPAFLYDFGPINRLMPNASYSVTLFFTEIYWDGPGLRLFNISANNQTVVTDWDIFATAGGRDAACNVTFMVTLGPLAQLQLQFEGVRDQASVAGIQVSGPRAPSFQIPSFLQDDSDTDSAASIFGTPILRIDTGRSFKLGNYSAGNSDVWTYDRLYQGGGTESFNTVIRNATDIGSTIYDTNRIGGSFQYGFTPAQGIKAGERYTVVLHAADLYWSYPGERVFSVSANGVPVLTDYDVIAEAGGPFAAAVASFNVTADKKGSIALTWTASTDQAIVGGLELYHSKRQSSRDPADVFASVVPPAAEPSYSPLDFSASNLQAAAPGPLLSAGALAPGPAGAPHPAYGFAYGYGNARGGYGYSPKAPSYGGYGSSAGRYGY</sequence>
<dbReference type="PANTHER" id="PTHR13460">
    <property type="match status" value="1"/>
</dbReference>
<dbReference type="Pfam" id="PF11721">
    <property type="entry name" value="Malectin"/>
    <property type="match status" value="2"/>
</dbReference>
<dbReference type="PANTHER" id="PTHR13460:SF0">
    <property type="entry name" value="MALECTIN"/>
    <property type="match status" value="1"/>
</dbReference>
<accession>A0ABP1FT15</accession>
<keyword evidence="6" id="KW-1133">Transmembrane helix</keyword>
<feature type="domain" description="Malectin" evidence="10">
    <location>
        <begin position="12"/>
        <end position="158"/>
    </location>
</feature>